<dbReference type="InterPro" id="IPR013087">
    <property type="entry name" value="Znf_C2H2_type"/>
</dbReference>
<gene>
    <name evidence="2" type="ORF">NCS_10298</name>
</gene>
<evidence type="ECO:0000313" key="2">
    <source>
        <dbReference type="EMBL" id="SMH70491.1"/>
    </source>
</evidence>
<proteinExistence type="predicted"/>
<dbReference type="AlphaFoldDB" id="A0A2H1FCL0"/>
<name>A0A2H1FCL0_9ARCH</name>
<evidence type="ECO:0000313" key="3">
    <source>
        <dbReference type="Proteomes" id="UP000230607"/>
    </source>
</evidence>
<dbReference type="EMBL" id="LT841358">
    <property type="protein sequence ID" value="SMH70491.1"/>
    <property type="molecule type" value="Genomic_DNA"/>
</dbReference>
<dbReference type="PROSITE" id="PS00028">
    <property type="entry name" value="ZINC_FINGER_C2H2_1"/>
    <property type="match status" value="1"/>
</dbReference>
<organism evidence="2 3">
    <name type="scientific">Candidatus Nitrosotalea okcheonensis</name>
    <dbReference type="NCBI Taxonomy" id="1903276"/>
    <lineage>
        <taxon>Archaea</taxon>
        <taxon>Nitrososphaerota</taxon>
        <taxon>Nitrososphaeria</taxon>
        <taxon>Nitrosotaleales</taxon>
        <taxon>Nitrosotaleaceae</taxon>
        <taxon>Nitrosotalea</taxon>
    </lineage>
</organism>
<reference evidence="3" key="1">
    <citation type="submission" date="2017-03" db="EMBL/GenBank/DDBJ databases">
        <authorList>
            <person name="Herbold C."/>
        </authorList>
    </citation>
    <scope>NUCLEOTIDE SEQUENCE [LARGE SCALE GENOMIC DNA]</scope>
</reference>
<dbReference type="Proteomes" id="UP000230607">
    <property type="component" value="Chromosome 1"/>
</dbReference>
<protein>
    <recommendedName>
        <fullName evidence="1">C2H2-type domain-containing protein</fullName>
    </recommendedName>
</protein>
<dbReference type="PROSITE" id="PS50157">
    <property type="entry name" value="ZINC_FINGER_C2H2_2"/>
    <property type="match status" value="1"/>
</dbReference>
<keyword evidence="3" id="KW-1185">Reference proteome</keyword>
<accession>A0A2H1FCL0</accession>
<dbReference type="RefSeq" id="WP_157926630.1">
    <property type="nucleotide sequence ID" value="NZ_LT841358.1"/>
</dbReference>
<sequence length="72" mass="8328">MASSDLITWNILKYKIDTCYTMGGFEKNCPVCGKKFTSLIEYTNHIGVDHKDIPPEQILKINKEDKWSFSNK</sequence>
<dbReference type="OrthoDB" id="7169at2157"/>
<evidence type="ECO:0000259" key="1">
    <source>
        <dbReference type="PROSITE" id="PS50157"/>
    </source>
</evidence>
<feature type="domain" description="C2H2-type" evidence="1">
    <location>
        <begin position="27"/>
        <end position="55"/>
    </location>
</feature>